<reference evidence="1" key="1">
    <citation type="submission" date="2015-10" db="EMBL/GenBank/DDBJ databases">
        <title>EvidentialGene: Evidence-directed Construction of Complete mRNA Transcriptomes without Genomes.</title>
        <authorList>
            <person name="Gilbert D.G."/>
        </authorList>
    </citation>
    <scope>NUCLEOTIDE SEQUENCE</scope>
</reference>
<proteinExistence type="predicted"/>
<name>A0A0P5E4X2_9CRUS</name>
<accession>A0A0P5E4X2</accession>
<protein>
    <submittedName>
        <fullName evidence="1">Uncharacterized protein</fullName>
    </submittedName>
</protein>
<sequence>MRKTKNERPEVWVYKFYCSYFGDGFFLFNPLLQWVIDLLNKLFNCFFYSLPRRDKLFW</sequence>
<dbReference type="AlphaFoldDB" id="A0A0P5E4X2"/>
<organism evidence="1">
    <name type="scientific">Daphnia magna</name>
    <dbReference type="NCBI Taxonomy" id="35525"/>
    <lineage>
        <taxon>Eukaryota</taxon>
        <taxon>Metazoa</taxon>
        <taxon>Ecdysozoa</taxon>
        <taxon>Arthropoda</taxon>
        <taxon>Crustacea</taxon>
        <taxon>Branchiopoda</taxon>
        <taxon>Diplostraca</taxon>
        <taxon>Cladocera</taxon>
        <taxon>Anomopoda</taxon>
        <taxon>Daphniidae</taxon>
        <taxon>Daphnia</taxon>
    </lineage>
</organism>
<dbReference type="EMBL" id="GDIQ01089216">
    <property type="protein sequence ID" value="JAN05521.1"/>
    <property type="molecule type" value="Transcribed_RNA"/>
</dbReference>
<evidence type="ECO:0000313" key="1">
    <source>
        <dbReference type="EMBL" id="JAN05521.1"/>
    </source>
</evidence>